<evidence type="ECO:0000313" key="3">
    <source>
        <dbReference type="Proteomes" id="UP000762676"/>
    </source>
</evidence>
<accession>A0AAV4FMP4</accession>
<dbReference type="Proteomes" id="UP000762676">
    <property type="component" value="Unassembled WGS sequence"/>
</dbReference>
<protein>
    <recommendedName>
        <fullName evidence="4">ABC transmembrane type-1 domain-containing protein</fullName>
    </recommendedName>
</protein>
<dbReference type="EMBL" id="BMAT01000850">
    <property type="protein sequence ID" value="GFR74504.1"/>
    <property type="molecule type" value="Genomic_DNA"/>
</dbReference>
<evidence type="ECO:0000313" key="2">
    <source>
        <dbReference type="EMBL" id="GFR74504.1"/>
    </source>
</evidence>
<keyword evidence="1" id="KW-0472">Membrane</keyword>
<keyword evidence="3" id="KW-1185">Reference proteome</keyword>
<evidence type="ECO:0000256" key="1">
    <source>
        <dbReference type="SAM" id="Phobius"/>
    </source>
</evidence>
<keyword evidence="1" id="KW-0812">Transmembrane</keyword>
<gene>
    <name evidence="2" type="ORF">ElyMa_000432000</name>
</gene>
<evidence type="ECO:0008006" key="4">
    <source>
        <dbReference type="Google" id="ProtNLM"/>
    </source>
</evidence>
<name>A0AAV4FMP4_9GAST</name>
<sequence>MFVRIVFDDTSIDGIASVGLLISVFSFGWRISLRYLVLVFMSGEPGGGGGSAEEGVEFFLEYMRFWRVARGQARHFLDLVPRRGLKLGGSEVGGAVTPARYQEALGRGVAQEMGKCED</sequence>
<proteinExistence type="predicted"/>
<feature type="transmembrane region" description="Helical" evidence="1">
    <location>
        <begin position="12"/>
        <end position="31"/>
    </location>
</feature>
<keyword evidence="1" id="KW-1133">Transmembrane helix</keyword>
<organism evidence="2 3">
    <name type="scientific">Elysia marginata</name>
    <dbReference type="NCBI Taxonomy" id="1093978"/>
    <lineage>
        <taxon>Eukaryota</taxon>
        <taxon>Metazoa</taxon>
        <taxon>Spiralia</taxon>
        <taxon>Lophotrochozoa</taxon>
        <taxon>Mollusca</taxon>
        <taxon>Gastropoda</taxon>
        <taxon>Heterobranchia</taxon>
        <taxon>Euthyneura</taxon>
        <taxon>Panpulmonata</taxon>
        <taxon>Sacoglossa</taxon>
        <taxon>Placobranchoidea</taxon>
        <taxon>Plakobranchidae</taxon>
        <taxon>Elysia</taxon>
    </lineage>
</organism>
<dbReference type="AlphaFoldDB" id="A0AAV4FMP4"/>
<comment type="caution">
    <text evidence="2">The sequence shown here is derived from an EMBL/GenBank/DDBJ whole genome shotgun (WGS) entry which is preliminary data.</text>
</comment>
<reference evidence="2 3" key="1">
    <citation type="journal article" date="2021" name="Elife">
        <title>Chloroplast acquisition without the gene transfer in kleptoplastic sea slugs, Plakobranchus ocellatus.</title>
        <authorList>
            <person name="Maeda T."/>
            <person name="Takahashi S."/>
            <person name="Yoshida T."/>
            <person name="Shimamura S."/>
            <person name="Takaki Y."/>
            <person name="Nagai Y."/>
            <person name="Toyoda A."/>
            <person name="Suzuki Y."/>
            <person name="Arimoto A."/>
            <person name="Ishii H."/>
            <person name="Satoh N."/>
            <person name="Nishiyama T."/>
            <person name="Hasebe M."/>
            <person name="Maruyama T."/>
            <person name="Minagawa J."/>
            <person name="Obokata J."/>
            <person name="Shigenobu S."/>
        </authorList>
    </citation>
    <scope>NUCLEOTIDE SEQUENCE [LARGE SCALE GENOMIC DNA]</scope>
</reference>